<dbReference type="InterPro" id="IPR011333">
    <property type="entry name" value="SKP1/BTB/POZ_sf"/>
</dbReference>
<accession>A0A226DLV5</accession>
<dbReference type="OrthoDB" id="684045at2759"/>
<feature type="domain" description="BTB" evidence="1">
    <location>
        <begin position="199"/>
        <end position="267"/>
    </location>
</feature>
<evidence type="ECO:0000313" key="3">
    <source>
        <dbReference type="Proteomes" id="UP000198287"/>
    </source>
</evidence>
<dbReference type="Gene3D" id="3.30.710.10">
    <property type="entry name" value="Potassium Channel Kv1.1, Chain A"/>
    <property type="match status" value="1"/>
</dbReference>
<name>A0A226DLV5_FOLCA</name>
<dbReference type="InterPro" id="IPR000210">
    <property type="entry name" value="BTB/POZ_dom"/>
</dbReference>
<comment type="caution">
    <text evidence="2">The sequence shown here is derived from an EMBL/GenBank/DDBJ whole genome shotgun (WGS) entry which is preliminary data.</text>
</comment>
<protein>
    <submittedName>
        <fullName evidence="2">Kelch-like protein 9</fullName>
    </submittedName>
</protein>
<reference evidence="2 3" key="1">
    <citation type="submission" date="2015-12" db="EMBL/GenBank/DDBJ databases">
        <title>The genome of Folsomia candida.</title>
        <authorList>
            <person name="Faddeeva A."/>
            <person name="Derks M.F."/>
            <person name="Anvar Y."/>
            <person name="Smit S."/>
            <person name="Van Straalen N."/>
            <person name="Roelofs D."/>
        </authorList>
    </citation>
    <scope>NUCLEOTIDE SEQUENCE [LARGE SCALE GENOMIC DNA]</scope>
    <source>
        <strain evidence="2 3">VU population</strain>
        <tissue evidence="2">Whole body</tissue>
    </source>
</reference>
<evidence type="ECO:0000259" key="1">
    <source>
        <dbReference type="PROSITE" id="PS50097"/>
    </source>
</evidence>
<dbReference type="SUPFAM" id="SSF54695">
    <property type="entry name" value="POZ domain"/>
    <property type="match status" value="1"/>
</dbReference>
<dbReference type="AlphaFoldDB" id="A0A226DLV5"/>
<sequence length="350" mass="39518">MAAEEEYALVWNVYSGFMGSVANRQSIMFLAGRSFDILSKWEFSFISHGTLQHSLAFKLIEYNGSEEIFAKVDISVKKNEVTKGECNIRSEPSPDPSDCSSHSNFPSFSEIPYRRYTPGQHVDCSFSENNVLGQNFALRRITQPTRLDNLILSDQSELHLKVKIGVKVLAPTPNLVRRKYSHIPKTLMLAMLENRDKGADVSFVTSDGQEIVAHRNILSAQSDVFKTMLATDMTEKMTGVVQLVDVTGAGLKICFKFLYTGELDEKWGECWVDGRKYQIAPLKDICDLLFVTLITWENCIQLLDVGRLHSFTNTIRKFMESDPKKLFQLTLGSPAMKKGEYLIEVLSTAD</sequence>
<dbReference type="Proteomes" id="UP000198287">
    <property type="component" value="Unassembled WGS sequence"/>
</dbReference>
<proteinExistence type="predicted"/>
<gene>
    <name evidence="2" type="ORF">Fcan01_18960</name>
</gene>
<keyword evidence="3" id="KW-1185">Reference proteome</keyword>
<dbReference type="PANTHER" id="PTHR24413">
    <property type="entry name" value="SPECKLE-TYPE POZ PROTEIN"/>
    <property type="match status" value="1"/>
</dbReference>
<evidence type="ECO:0000313" key="2">
    <source>
        <dbReference type="EMBL" id="OXA45988.1"/>
    </source>
</evidence>
<dbReference type="SMART" id="SM00225">
    <property type="entry name" value="BTB"/>
    <property type="match status" value="1"/>
</dbReference>
<dbReference type="PROSITE" id="PS50097">
    <property type="entry name" value="BTB"/>
    <property type="match status" value="1"/>
</dbReference>
<dbReference type="EMBL" id="LNIX01000016">
    <property type="protein sequence ID" value="OXA45988.1"/>
    <property type="molecule type" value="Genomic_DNA"/>
</dbReference>
<organism evidence="2 3">
    <name type="scientific">Folsomia candida</name>
    <name type="common">Springtail</name>
    <dbReference type="NCBI Taxonomy" id="158441"/>
    <lineage>
        <taxon>Eukaryota</taxon>
        <taxon>Metazoa</taxon>
        <taxon>Ecdysozoa</taxon>
        <taxon>Arthropoda</taxon>
        <taxon>Hexapoda</taxon>
        <taxon>Collembola</taxon>
        <taxon>Entomobryomorpha</taxon>
        <taxon>Isotomoidea</taxon>
        <taxon>Isotomidae</taxon>
        <taxon>Proisotominae</taxon>
        <taxon>Folsomia</taxon>
    </lineage>
</organism>
<dbReference type="Pfam" id="PF00651">
    <property type="entry name" value="BTB"/>
    <property type="match status" value="1"/>
</dbReference>
<dbReference type="CDD" id="cd18186">
    <property type="entry name" value="BTB_POZ_ZBTB_KLHL-like"/>
    <property type="match status" value="1"/>
</dbReference>